<evidence type="ECO:0000313" key="2">
    <source>
        <dbReference type="Proteomes" id="UP000887578"/>
    </source>
</evidence>
<dbReference type="Proteomes" id="UP000887578">
    <property type="component" value="Unplaced"/>
</dbReference>
<feature type="region of interest" description="Disordered" evidence="1">
    <location>
        <begin position="1"/>
        <end position="25"/>
    </location>
</feature>
<evidence type="ECO:0000313" key="3">
    <source>
        <dbReference type="WBParaSite" id="PDA_v2.g29688.t1"/>
    </source>
</evidence>
<proteinExistence type="predicted"/>
<name>A0A914QDH8_9BILA</name>
<dbReference type="AlphaFoldDB" id="A0A914QDH8"/>
<protein>
    <submittedName>
        <fullName evidence="3">Uncharacterized protein</fullName>
    </submittedName>
</protein>
<sequence>MIKTTQPPSTTTSTTTTTTTTPPALQTPYYDPCEFYDDIALLNKLKQSGLYNSIYMAPDVFTAAKTFPDLGDRSFTISGGHKYECDEQCENESKIIRGIIGSNTRKTVQRSQILRNSRFRNPPKVTEAPRTWWRPANWRREKRENER</sequence>
<reference evidence="3" key="1">
    <citation type="submission" date="2022-11" db="UniProtKB">
        <authorList>
            <consortium name="WormBaseParasite"/>
        </authorList>
    </citation>
    <scope>IDENTIFICATION</scope>
</reference>
<evidence type="ECO:0000256" key="1">
    <source>
        <dbReference type="SAM" id="MobiDB-lite"/>
    </source>
</evidence>
<dbReference type="WBParaSite" id="PDA_v2.g29688.t1">
    <property type="protein sequence ID" value="PDA_v2.g29688.t1"/>
    <property type="gene ID" value="PDA_v2.g29688"/>
</dbReference>
<keyword evidence="2" id="KW-1185">Reference proteome</keyword>
<accession>A0A914QDH8</accession>
<organism evidence="2 3">
    <name type="scientific">Panagrolaimus davidi</name>
    <dbReference type="NCBI Taxonomy" id="227884"/>
    <lineage>
        <taxon>Eukaryota</taxon>
        <taxon>Metazoa</taxon>
        <taxon>Ecdysozoa</taxon>
        <taxon>Nematoda</taxon>
        <taxon>Chromadorea</taxon>
        <taxon>Rhabditida</taxon>
        <taxon>Tylenchina</taxon>
        <taxon>Panagrolaimomorpha</taxon>
        <taxon>Panagrolaimoidea</taxon>
        <taxon>Panagrolaimidae</taxon>
        <taxon>Panagrolaimus</taxon>
    </lineage>
</organism>